<evidence type="ECO:0000256" key="11">
    <source>
        <dbReference type="ARBA" id="ARBA00031051"/>
    </source>
</evidence>
<dbReference type="PIRSF" id="PIRSF006118">
    <property type="entry name" value="KDO8-P_Ptase"/>
    <property type="match status" value="1"/>
</dbReference>
<evidence type="ECO:0000256" key="12">
    <source>
        <dbReference type="PIRSR" id="PIRSR006118-2"/>
    </source>
</evidence>
<dbReference type="InterPro" id="IPR023214">
    <property type="entry name" value="HAD_sf"/>
</dbReference>
<accession>B0VJE5</accession>
<dbReference type="Pfam" id="PF08282">
    <property type="entry name" value="Hydrolase_3"/>
    <property type="match status" value="1"/>
</dbReference>
<evidence type="ECO:0000256" key="2">
    <source>
        <dbReference type="ARBA" id="ARBA00001946"/>
    </source>
</evidence>
<reference evidence="13 14" key="1">
    <citation type="journal article" date="2008" name="J. Bacteriol.">
        <title>'Candidatus Cloacamonas acidaminovorans': genome sequence reconstruction provides a first glimpse of a new bacterial division.</title>
        <authorList>
            <person name="Pelletier E."/>
            <person name="Kreimeyer A."/>
            <person name="Bocs S."/>
            <person name="Rouy Z."/>
            <person name="Gyapay G."/>
            <person name="Chouari R."/>
            <person name="Riviere D."/>
            <person name="Ganesan A."/>
            <person name="Daegelen P."/>
            <person name="Sghir A."/>
            <person name="Cohen G.N."/>
            <person name="Medigue C."/>
            <person name="Weissenbach J."/>
            <person name="Le Paslier D."/>
        </authorList>
    </citation>
    <scope>NUCLEOTIDE SEQUENCE [LARGE SCALE GENOMIC DNA]</scope>
    <source>
        <strain evidence="14">Evry</strain>
    </source>
</reference>
<dbReference type="KEGG" id="caci:CLOAM1764"/>
<dbReference type="InterPro" id="IPR050793">
    <property type="entry name" value="CMP-NeuNAc_synthase"/>
</dbReference>
<keyword evidence="10" id="KW-0448">Lipopolysaccharide biosynthesis</keyword>
<dbReference type="AlphaFoldDB" id="B0VJE5"/>
<dbReference type="FunFam" id="3.40.50.1000:FF:000029">
    <property type="entry name" value="3-deoxy-D-manno-octulosonate 8-phosphate phosphatase KdsC"/>
    <property type="match status" value="1"/>
</dbReference>
<dbReference type="GO" id="GO:0019143">
    <property type="term" value="F:3-deoxy-manno-octulosonate-8-phosphatase activity"/>
    <property type="evidence" value="ECO:0007669"/>
    <property type="project" value="UniProtKB-EC"/>
</dbReference>
<organism evidence="13 14">
    <name type="scientific">Cloacimonas acidaminovorans (strain Evry)</name>
    <dbReference type="NCBI Taxonomy" id="459349"/>
    <lineage>
        <taxon>Bacteria</taxon>
        <taxon>Pseudomonadati</taxon>
        <taxon>Candidatus Cloacimonadota</taxon>
        <taxon>Candidatus Cloacimonadia</taxon>
        <taxon>Candidatus Cloacimonadales</taxon>
        <taxon>Candidatus Cloacimonadaceae</taxon>
        <taxon>Candidatus Cloacimonas</taxon>
    </lineage>
</organism>
<dbReference type="Proteomes" id="UP000002019">
    <property type="component" value="Chromosome"/>
</dbReference>
<feature type="binding site" evidence="12">
    <location>
        <position position="119"/>
    </location>
    <ligand>
        <name>Mg(2+)</name>
        <dbReference type="ChEBI" id="CHEBI:18420"/>
    </ligand>
</feature>
<evidence type="ECO:0000256" key="9">
    <source>
        <dbReference type="ARBA" id="ARBA00022842"/>
    </source>
</evidence>
<dbReference type="EMBL" id="CU466930">
    <property type="protein sequence ID" value="CAO81599.1"/>
    <property type="molecule type" value="Genomic_DNA"/>
</dbReference>
<dbReference type="SFLD" id="SFLDG01138">
    <property type="entry name" value="C1.6.2:_Deoxy-d-mannose-octulo"/>
    <property type="match status" value="1"/>
</dbReference>
<protein>
    <recommendedName>
        <fullName evidence="6">3-deoxy-D-manno-octulosonate 8-phosphate phosphatase KdsC</fullName>
        <ecNumber evidence="5">3.1.3.45</ecNumber>
    </recommendedName>
    <alternativeName>
        <fullName evidence="11">KDO 8-P phosphatase</fullName>
    </alternativeName>
</protein>
<evidence type="ECO:0000313" key="13">
    <source>
        <dbReference type="EMBL" id="CAO81599.1"/>
    </source>
</evidence>
<dbReference type="SUPFAM" id="SSF56784">
    <property type="entry name" value="HAD-like"/>
    <property type="match status" value="1"/>
</dbReference>
<dbReference type="InterPro" id="IPR036412">
    <property type="entry name" value="HAD-like_sf"/>
</dbReference>
<dbReference type="CDD" id="cd01630">
    <property type="entry name" value="HAD_KDO-like"/>
    <property type="match status" value="1"/>
</dbReference>
<sequence length="186" mass="21070">MYSKTTLVKPNKRVVPWNDLKLMVFDCDGVLTDGRFIYGSTNLELKHFHGHDGLGFKLLQKTDIMISVISGRSSEALERRCRDLNIPYLFQNITNKLKCLDNLLKDLKLSYTNVAYMGDDWNDVPVMRKVAFSAVPADAQPDVAKIADWVSEYRGGQGAARDLINYVLMRKGIYEKTVLAYLDSIG</sequence>
<dbReference type="SFLD" id="SFLDG01136">
    <property type="entry name" value="C1.6:_Phosphoserine_Phosphatas"/>
    <property type="match status" value="1"/>
</dbReference>
<feature type="binding site" evidence="12">
    <location>
        <position position="26"/>
    </location>
    <ligand>
        <name>Mg(2+)</name>
        <dbReference type="ChEBI" id="CHEBI:18420"/>
    </ligand>
</feature>
<dbReference type="RefSeq" id="WP_015425457.1">
    <property type="nucleotide sequence ID" value="NC_020449.1"/>
</dbReference>
<keyword evidence="7 12" id="KW-0479">Metal-binding</keyword>
<evidence type="ECO:0000256" key="5">
    <source>
        <dbReference type="ARBA" id="ARBA00013066"/>
    </source>
</evidence>
<comment type="cofactor">
    <cofactor evidence="2 12">
        <name>Mg(2+)</name>
        <dbReference type="ChEBI" id="CHEBI:18420"/>
    </cofactor>
</comment>
<comment type="subunit">
    <text evidence="4">Homotetramer.</text>
</comment>
<dbReference type="PANTHER" id="PTHR21485:SF6">
    <property type="entry name" value="N-ACYLNEURAMINATE CYTIDYLYLTRANSFERASE-RELATED"/>
    <property type="match status" value="1"/>
</dbReference>
<dbReference type="InterPro" id="IPR010023">
    <property type="entry name" value="KdsC_fam"/>
</dbReference>
<gene>
    <name evidence="13" type="primary">kdsC</name>
    <name evidence="13" type="ordered locus">CLOAM1764</name>
</gene>
<dbReference type="HOGENOM" id="CLU_106694_0_1_0"/>
<keyword evidence="14" id="KW-1185">Reference proteome</keyword>
<evidence type="ECO:0000256" key="7">
    <source>
        <dbReference type="ARBA" id="ARBA00022723"/>
    </source>
</evidence>
<proteinExistence type="inferred from homology"/>
<name>B0VJE5_CLOAI</name>
<dbReference type="STRING" id="459349.CLOAM1764"/>
<keyword evidence="8 13" id="KW-0378">Hydrolase</keyword>
<dbReference type="GO" id="GO:0046872">
    <property type="term" value="F:metal ion binding"/>
    <property type="evidence" value="ECO:0007669"/>
    <property type="project" value="UniProtKB-KW"/>
</dbReference>
<evidence type="ECO:0000256" key="4">
    <source>
        <dbReference type="ARBA" id="ARBA00011881"/>
    </source>
</evidence>
<evidence type="ECO:0000256" key="8">
    <source>
        <dbReference type="ARBA" id="ARBA00022801"/>
    </source>
</evidence>
<dbReference type="EC" id="3.1.3.45" evidence="5"/>
<feature type="binding site" evidence="12">
    <location>
        <position position="28"/>
    </location>
    <ligand>
        <name>substrate</name>
    </ligand>
</feature>
<dbReference type="SFLD" id="SFLDS00003">
    <property type="entry name" value="Haloacid_Dehalogenase"/>
    <property type="match status" value="1"/>
</dbReference>
<dbReference type="PANTHER" id="PTHR21485">
    <property type="entry name" value="HAD SUPERFAMILY MEMBERS CMAS AND KDSC"/>
    <property type="match status" value="1"/>
</dbReference>
<evidence type="ECO:0000256" key="6">
    <source>
        <dbReference type="ARBA" id="ARBA00020092"/>
    </source>
</evidence>
<evidence type="ECO:0000256" key="3">
    <source>
        <dbReference type="ARBA" id="ARBA00005893"/>
    </source>
</evidence>
<dbReference type="GO" id="GO:0008781">
    <property type="term" value="F:N-acylneuraminate cytidylyltransferase activity"/>
    <property type="evidence" value="ECO:0007669"/>
    <property type="project" value="TreeGrafter"/>
</dbReference>
<dbReference type="eggNOG" id="COG1778">
    <property type="taxonomic scope" value="Bacteria"/>
</dbReference>
<keyword evidence="9 12" id="KW-0460">Magnesium</keyword>
<comment type="catalytic activity">
    <reaction evidence="1">
        <text>3-deoxy-alpha-D-manno-2-octulosonate-8-phosphate + H2O = 3-deoxy-alpha-D-manno-oct-2-ulosonate + phosphate</text>
        <dbReference type="Rhea" id="RHEA:11500"/>
        <dbReference type="ChEBI" id="CHEBI:15377"/>
        <dbReference type="ChEBI" id="CHEBI:43474"/>
        <dbReference type="ChEBI" id="CHEBI:85985"/>
        <dbReference type="ChEBI" id="CHEBI:85986"/>
        <dbReference type="EC" id="3.1.3.45"/>
    </reaction>
</comment>
<dbReference type="OrthoDB" id="9805604at2"/>
<evidence type="ECO:0000313" key="14">
    <source>
        <dbReference type="Proteomes" id="UP000002019"/>
    </source>
</evidence>
<dbReference type="Gene3D" id="3.40.50.1000">
    <property type="entry name" value="HAD superfamily/HAD-like"/>
    <property type="match status" value="1"/>
</dbReference>
<evidence type="ECO:0000256" key="1">
    <source>
        <dbReference type="ARBA" id="ARBA00000898"/>
    </source>
</evidence>
<dbReference type="NCBIfam" id="TIGR01670">
    <property type="entry name" value="KdsC-phosphatas"/>
    <property type="match status" value="1"/>
</dbReference>
<comment type="similarity">
    <text evidence="3">Belongs to the KdsC family.</text>
</comment>
<evidence type="ECO:0000256" key="10">
    <source>
        <dbReference type="ARBA" id="ARBA00022985"/>
    </source>
</evidence>
<dbReference type="GO" id="GO:0009103">
    <property type="term" value="P:lipopolysaccharide biosynthetic process"/>
    <property type="evidence" value="ECO:0007669"/>
    <property type="project" value="UniProtKB-KW"/>
</dbReference>